<dbReference type="GO" id="GO:0050071">
    <property type="term" value="F:phosphatidylglycerol lysyltransferase activity"/>
    <property type="evidence" value="ECO:0007669"/>
    <property type="project" value="UniProtKB-EC"/>
</dbReference>
<keyword evidence="17" id="KW-1185">Reference proteome</keyword>
<sequence>MKSAASIDVQAMSTAEGSSAALAGRDDEPATARRTGLPVKRFLLPVLGVAIVAIAVYVLHQLIHGISLSGVFDAVGQIPTLHLAYAIGFTALSFAAIALYDVVAVETVARGRIPRHVSAMAGAAGYAVSNALGFSLLTGGALRYRIYAAEGIPVQDIGRIIGTSWLSIWMAFAVLVGIALLADPQDLPWLSQLGPGIDIALGAAIVGGMALFIFWLSGGERTLTIGKVSARLPSSRGAMIQIAAGIVDISAAAATLYVLMPDTVTTGPIVFALVFVLATVVGIASHSPGGLGAFEATIIAALGIGRNTEALAALLAYRAIYTLLPFLVATLGLIVSEIIRHREHVGKGVRTTARLLEPLVPPVSAGITFLGGIILLFSTATPAVSDRLEFLADFIPLPFIELSHLGASFVAVAMLIVARGLGRRLRRAWVAALILFGCGAVLSIFKGFDWEEAMLLCLLSGALVVFRDSFYRGSASRILDLSWGWLASVGTTALVALWIGLFVYRHVEYSNVLWWQFALQADAPRFLRAAVMVALVIAAVALDTAIHSRADRKHVAGTIPPVVPDLVAQAHDTSAALALLGDKQFLMAPGDRGFIMYARSGGSLIAMGEPVGDPETRVELAWSFREMADRLAARTVFYEVGPDSLPLFLDMGLIALKLGEVARVDLTQFSLEGPRRQPLRYAARRAEKDGLVFEIVDRARVPAMLQELRAVSDAWLEGKGGKEKGFSLGFFDENYVRHFDCAVMRKGDEIVAFANVWRSGDLEEFSVDLMRSKPGAPAATMEALFARLLLAARDEGFRWFNLGAAPLSGLSDSRLASRWNRFGSFLYRRGADLYNFDGLRAFKNKFDPVWTPHYLICPPGLDTPRALIDVTTLINGGPLEMMRK</sequence>
<evidence type="ECO:0000256" key="2">
    <source>
        <dbReference type="ARBA" id="ARBA00008627"/>
    </source>
</evidence>
<feature type="transmembrane region" description="Helical" evidence="14">
    <location>
        <begin position="397"/>
        <end position="417"/>
    </location>
</feature>
<dbReference type="GO" id="GO:0055091">
    <property type="term" value="P:phospholipid homeostasis"/>
    <property type="evidence" value="ECO:0007669"/>
    <property type="project" value="TreeGrafter"/>
</dbReference>
<dbReference type="Pfam" id="PF03706">
    <property type="entry name" value="LPG_synthase_TM"/>
    <property type="match status" value="1"/>
</dbReference>
<feature type="transmembrane region" description="Helical" evidence="14">
    <location>
        <begin position="266"/>
        <end position="285"/>
    </location>
</feature>
<evidence type="ECO:0000256" key="8">
    <source>
        <dbReference type="ARBA" id="ARBA00022989"/>
    </source>
</evidence>
<dbReference type="GO" id="GO:0046677">
    <property type="term" value="P:response to antibiotic"/>
    <property type="evidence" value="ECO:0007669"/>
    <property type="project" value="UniProtKB-KW"/>
</dbReference>
<evidence type="ECO:0000256" key="1">
    <source>
        <dbReference type="ARBA" id="ARBA00004651"/>
    </source>
</evidence>
<keyword evidence="6 16" id="KW-0808">Transferase</keyword>
<dbReference type="Pfam" id="PF09924">
    <property type="entry name" value="LPG_synthase_C"/>
    <property type="match status" value="1"/>
</dbReference>
<feature type="transmembrane region" description="Helical" evidence="14">
    <location>
        <begin position="359"/>
        <end position="377"/>
    </location>
</feature>
<proteinExistence type="inferred from homology"/>
<dbReference type="Proteomes" id="UP000323300">
    <property type="component" value="Unassembled WGS sequence"/>
</dbReference>
<feature type="transmembrane region" description="Helical" evidence="14">
    <location>
        <begin position="526"/>
        <end position="546"/>
    </location>
</feature>
<protein>
    <recommendedName>
        <fullName evidence="4">Phosphatidylglycerol lysyltransferase</fullName>
        <ecNumber evidence="3">2.3.2.3</ecNumber>
    </recommendedName>
    <alternativeName>
        <fullName evidence="12">Lysylphosphatidylglycerol synthase</fullName>
    </alternativeName>
</protein>
<keyword evidence="8 14" id="KW-1133">Transmembrane helix</keyword>
<feature type="transmembrane region" description="Helical" evidence="14">
    <location>
        <begin position="193"/>
        <end position="218"/>
    </location>
</feature>
<evidence type="ECO:0000256" key="6">
    <source>
        <dbReference type="ARBA" id="ARBA00022679"/>
    </source>
</evidence>
<feature type="transmembrane region" description="Helical" evidence="14">
    <location>
        <begin position="157"/>
        <end position="181"/>
    </location>
</feature>
<feature type="transmembrane region" description="Helical" evidence="14">
    <location>
        <begin position="42"/>
        <end position="63"/>
    </location>
</feature>
<feature type="transmembrane region" description="Helical" evidence="14">
    <location>
        <begin position="483"/>
        <end position="506"/>
    </location>
</feature>
<feature type="transmembrane region" description="Helical" evidence="14">
    <location>
        <begin position="238"/>
        <end position="259"/>
    </location>
</feature>
<evidence type="ECO:0000256" key="10">
    <source>
        <dbReference type="ARBA" id="ARBA00023136"/>
    </source>
</evidence>
<dbReference type="InterPro" id="IPR024320">
    <property type="entry name" value="LPG_synthase_C"/>
</dbReference>
<evidence type="ECO:0000256" key="13">
    <source>
        <dbReference type="ARBA" id="ARBA00047540"/>
    </source>
</evidence>
<comment type="catalytic activity">
    <reaction evidence="13">
        <text>L-lysyl-tRNA(Lys) + a 1,2-diacyl-sn-glycero-3-phospho-(1'-sn-glycerol) = a 1,2-diacyl-sn-glycero-3-phospho-1'-(3'-O-L-lysyl)-sn-glycerol + tRNA(Lys)</text>
        <dbReference type="Rhea" id="RHEA:10668"/>
        <dbReference type="Rhea" id="RHEA-COMP:9696"/>
        <dbReference type="Rhea" id="RHEA-COMP:9697"/>
        <dbReference type="ChEBI" id="CHEBI:64716"/>
        <dbReference type="ChEBI" id="CHEBI:75792"/>
        <dbReference type="ChEBI" id="CHEBI:78442"/>
        <dbReference type="ChEBI" id="CHEBI:78529"/>
        <dbReference type="EC" id="2.3.2.3"/>
    </reaction>
</comment>
<evidence type="ECO:0000259" key="15">
    <source>
        <dbReference type="Pfam" id="PF09924"/>
    </source>
</evidence>
<evidence type="ECO:0000256" key="5">
    <source>
        <dbReference type="ARBA" id="ARBA00022475"/>
    </source>
</evidence>
<gene>
    <name evidence="16" type="ORF">SAMN04488498_106113</name>
</gene>
<dbReference type="EMBL" id="FOSL01000006">
    <property type="protein sequence ID" value="SFK42285.1"/>
    <property type="molecule type" value="Genomic_DNA"/>
</dbReference>
<feature type="domain" description="Phosphatidylglycerol lysyltransferase C-terminal" evidence="15">
    <location>
        <begin position="568"/>
        <end position="856"/>
    </location>
</feature>
<dbReference type="EC" id="2.3.2.3" evidence="3"/>
<dbReference type="InterPro" id="IPR016181">
    <property type="entry name" value="Acyl_CoA_acyltransferase"/>
</dbReference>
<dbReference type="GO" id="GO:0006629">
    <property type="term" value="P:lipid metabolic process"/>
    <property type="evidence" value="ECO:0007669"/>
    <property type="project" value="UniProtKB-KW"/>
</dbReference>
<dbReference type="GO" id="GO:0005886">
    <property type="term" value="C:plasma membrane"/>
    <property type="evidence" value="ECO:0007669"/>
    <property type="project" value="UniProtKB-SubCell"/>
</dbReference>
<evidence type="ECO:0000313" key="16">
    <source>
        <dbReference type="EMBL" id="SFK42285.1"/>
    </source>
</evidence>
<dbReference type="PANTHER" id="PTHR34697:SF2">
    <property type="entry name" value="PHOSPHATIDYLGLYCEROL LYSYLTRANSFERASE"/>
    <property type="match status" value="1"/>
</dbReference>
<dbReference type="InterPro" id="IPR022791">
    <property type="entry name" value="L-PG_synthase/AglD"/>
</dbReference>
<dbReference type="RefSeq" id="WP_244621686.1">
    <property type="nucleotide sequence ID" value="NZ_BSPE01000031.1"/>
</dbReference>
<keyword evidence="5" id="KW-1003">Cell membrane</keyword>
<evidence type="ECO:0000256" key="11">
    <source>
        <dbReference type="ARBA" id="ARBA00023251"/>
    </source>
</evidence>
<keyword evidence="9" id="KW-0443">Lipid metabolism</keyword>
<organism evidence="16 17">
    <name type="scientific">Neomesorhizobium albiziae</name>
    <dbReference type="NCBI Taxonomy" id="335020"/>
    <lineage>
        <taxon>Bacteria</taxon>
        <taxon>Pseudomonadati</taxon>
        <taxon>Pseudomonadota</taxon>
        <taxon>Alphaproteobacteria</taxon>
        <taxon>Hyphomicrobiales</taxon>
        <taxon>Phyllobacteriaceae</taxon>
        <taxon>Neomesorhizobium</taxon>
    </lineage>
</organism>
<reference evidence="16 17" key="1">
    <citation type="submission" date="2016-10" db="EMBL/GenBank/DDBJ databases">
        <authorList>
            <person name="Varghese N."/>
            <person name="Submissions S."/>
        </authorList>
    </citation>
    <scope>NUCLEOTIDE SEQUENCE [LARGE SCALE GENOMIC DNA]</scope>
    <source>
        <strain evidence="16 17">DSM 21822</strain>
    </source>
</reference>
<feature type="transmembrane region" description="Helical" evidence="14">
    <location>
        <begin position="429"/>
        <end position="447"/>
    </location>
</feature>
<evidence type="ECO:0000313" key="17">
    <source>
        <dbReference type="Proteomes" id="UP000323300"/>
    </source>
</evidence>
<keyword evidence="7 14" id="KW-0812">Transmembrane</keyword>
<keyword evidence="10 14" id="KW-0472">Membrane</keyword>
<dbReference type="SUPFAM" id="SSF55729">
    <property type="entry name" value="Acyl-CoA N-acyltransferases (Nat)"/>
    <property type="match status" value="1"/>
</dbReference>
<evidence type="ECO:0000256" key="7">
    <source>
        <dbReference type="ARBA" id="ARBA00022692"/>
    </source>
</evidence>
<evidence type="ECO:0000256" key="14">
    <source>
        <dbReference type="SAM" id="Phobius"/>
    </source>
</evidence>
<keyword evidence="11" id="KW-0046">Antibiotic resistance</keyword>
<evidence type="ECO:0000256" key="3">
    <source>
        <dbReference type="ARBA" id="ARBA00012014"/>
    </source>
</evidence>
<evidence type="ECO:0000256" key="9">
    <source>
        <dbReference type="ARBA" id="ARBA00023098"/>
    </source>
</evidence>
<dbReference type="AlphaFoldDB" id="A0A1I3ZE51"/>
<evidence type="ECO:0000256" key="4">
    <source>
        <dbReference type="ARBA" id="ARBA00021546"/>
    </source>
</evidence>
<dbReference type="NCBIfam" id="NF033480">
    <property type="entry name" value="bifunc_MprF"/>
    <property type="match status" value="1"/>
</dbReference>
<dbReference type="PANTHER" id="PTHR34697">
    <property type="entry name" value="PHOSPHATIDYLGLYCEROL LYSYLTRANSFERASE"/>
    <property type="match status" value="1"/>
</dbReference>
<feature type="transmembrane region" description="Helical" evidence="14">
    <location>
        <begin position="319"/>
        <end position="339"/>
    </location>
</feature>
<accession>A0A1I3ZE51</accession>
<feature type="transmembrane region" description="Helical" evidence="14">
    <location>
        <begin position="117"/>
        <end position="137"/>
    </location>
</feature>
<comment type="subcellular location">
    <subcellularLocation>
        <location evidence="1">Cell membrane</location>
        <topology evidence="1">Multi-pass membrane protein</topology>
    </subcellularLocation>
</comment>
<feature type="transmembrane region" description="Helical" evidence="14">
    <location>
        <begin position="83"/>
        <end position="105"/>
    </location>
</feature>
<name>A0A1I3ZE51_9HYPH</name>
<comment type="similarity">
    <text evidence="2">Belongs to the LPG synthase family.</text>
</comment>
<evidence type="ECO:0000256" key="12">
    <source>
        <dbReference type="ARBA" id="ARBA00031899"/>
    </source>
</evidence>
<dbReference type="InterPro" id="IPR051211">
    <property type="entry name" value="PG_lysyltransferase"/>
</dbReference>